<proteinExistence type="predicted"/>
<keyword evidence="2" id="KW-0812">Transmembrane</keyword>
<organism evidence="3 4">
    <name type="scientific">Pseudophaeobacter arcticus</name>
    <dbReference type="NCBI Taxonomy" id="385492"/>
    <lineage>
        <taxon>Bacteria</taxon>
        <taxon>Pseudomonadati</taxon>
        <taxon>Pseudomonadota</taxon>
        <taxon>Alphaproteobacteria</taxon>
        <taxon>Rhodobacterales</taxon>
        <taxon>Paracoccaceae</taxon>
        <taxon>Pseudophaeobacter</taxon>
    </lineage>
</organism>
<accession>A0ABQ0AIT9</accession>
<evidence type="ECO:0000256" key="2">
    <source>
        <dbReference type="SAM" id="Phobius"/>
    </source>
</evidence>
<name>A0ABQ0AIT9_9RHOB</name>
<feature type="region of interest" description="Disordered" evidence="1">
    <location>
        <begin position="124"/>
        <end position="147"/>
    </location>
</feature>
<evidence type="ECO:0000256" key="1">
    <source>
        <dbReference type="SAM" id="MobiDB-lite"/>
    </source>
</evidence>
<evidence type="ECO:0000313" key="3">
    <source>
        <dbReference type="EMBL" id="GAA6195795.1"/>
    </source>
</evidence>
<keyword evidence="2" id="KW-1133">Transmembrane helix</keyword>
<dbReference type="Proteomes" id="UP001441944">
    <property type="component" value="Unassembled WGS sequence"/>
</dbReference>
<keyword evidence="2" id="KW-0472">Membrane</keyword>
<dbReference type="EMBL" id="BAABWU010000003">
    <property type="protein sequence ID" value="GAA6195795.1"/>
    <property type="molecule type" value="Genomic_DNA"/>
</dbReference>
<evidence type="ECO:0000313" key="4">
    <source>
        <dbReference type="Proteomes" id="UP001441944"/>
    </source>
</evidence>
<sequence length="178" mass="19370">MQGVIEIPAEERGVIRVFNLDMAPEQARFLREPGALAQVLGIDEIDLDHVEIFPVSDLEELGLAGYLIQGCGIAETEITPDRERLAALQGHVLLLRSRAFGGAARRLTPSSQITHVASYGERPISWSAPPQPAPESSKLYTGARPSPRDTRAAARRIGASLFTVVMLLIALTLYVLVF</sequence>
<protein>
    <submittedName>
        <fullName evidence="3">Uncharacterized protein</fullName>
    </submittedName>
</protein>
<gene>
    <name evidence="3" type="ORF">NBRC116598_12390</name>
</gene>
<keyword evidence="4" id="KW-1185">Reference proteome</keyword>
<feature type="transmembrane region" description="Helical" evidence="2">
    <location>
        <begin position="157"/>
        <end position="177"/>
    </location>
</feature>
<comment type="caution">
    <text evidence="3">The sequence shown here is derived from an EMBL/GenBank/DDBJ whole genome shotgun (WGS) entry which is preliminary data.</text>
</comment>
<reference evidence="3 4" key="1">
    <citation type="submission" date="2024-04" db="EMBL/GenBank/DDBJ databases">
        <title>Draft genome sequence of Pseudophaeobacter arcticus NBRC 116598.</title>
        <authorList>
            <person name="Miyakawa T."/>
            <person name="Kusuya Y."/>
            <person name="Miura T."/>
        </authorList>
    </citation>
    <scope>NUCLEOTIDE SEQUENCE [LARGE SCALE GENOMIC DNA]</scope>
    <source>
        <strain evidence="3 4">SU-CL00105</strain>
    </source>
</reference>